<evidence type="ECO:0000256" key="3">
    <source>
        <dbReference type="ARBA" id="ARBA00023125"/>
    </source>
</evidence>
<reference evidence="6" key="1">
    <citation type="submission" date="2019-03" db="UniProtKB">
        <authorList>
            <consortium name="Ensembl"/>
        </authorList>
    </citation>
    <scope>IDENTIFICATION</scope>
</reference>
<evidence type="ECO:0000256" key="2">
    <source>
        <dbReference type="ARBA" id="ARBA00007696"/>
    </source>
</evidence>
<evidence type="ECO:0000313" key="6">
    <source>
        <dbReference type="Ensembl" id="ENSUMAP00000006072"/>
    </source>
</evidence>
<name>A0A452TDR3_URSMA</name>
<comment type="similarity">
    <text evidence="2">Belongs to the HMGN family.</text>
</comment>
<evidence type="ECO:0000256" key="4">
    <source>
        <dbReference type="ARBA" id="ARBA00023242"/>
    </source>
</evidence>
<feature type="compositionally biased region" description="Basic and acidic residues" evidence="5">
    <location>
        <begin position="41"/>
        <end position="63"/>
    </location>
</feature>
<dbReference type="GeneTree" id="ENSGT01140000282620"/>
<feature type="region of interest" description="Disordered" evidence="5">
    <location>
        <begin position="1"/>
        <end position="81"/>
    </location>
</feature>
<dbReference type="InterPro" id="IPR000079">
    <property type="entry name" value="HMGN_fam"/>
</dbReference>
<dbReference type="SMART" id="SM00527">
    <property type="entry name" value="HMG17"/>
    <property type="match status" value="1"/>
</dbReference>
<dbReference type="AlphaFoldDB" id="A0A452TDR3"/>
<comment type="subcellular location">
    <subcellularLocation>
        <location evidence="1">Nucleus</location>
    </subcellularLocation>
</comment>
<organism evidence="6">
    <name type="scientific">Ursus maritimus</name>
    <name type="common">Polar bear</name>
    <name type="synonym">Thalarctos maritimus</name>
    <dbReference type="NCBI Taxonomy" id="29073"/>
    <lineage>
        <taxon>Eukaryota</taxon>
        <taxon>Metazoa</taxon>
        <taxon>Chordata</taxon>
        <taxon>Craniata</taxon>
        <taxon>Vertebrata</taxon>
        <taxon>Euteleostomi</taxon>
        <taxon>Mammalia</taxon>
        <taxon>Eutheria</taxon>
        <taxon>Laurasiatheria</taxon>
        <taxon>Carnivora</taxon>
        <taxon>Caniformia</taxon>
        <taxon>Ursidae</taxon>
        <taxon>Ursus</taxon>
    </lineage>
</organism>
<dbReference type="OMA" id="NTIHYVF"/>
<evidence type="ECO:0000256" key="5">
    <source>
        <dbReference type="SAM" id="MobiDB-lite"/>
    </source>
</evidence>
<sequence>MRPKRKVHSPAEAMKEEARRGSGKWPVPASARGGMKPKQAAGKDESSDRKAQTKGKRGAEGKQAEVANQKTKRLTCRRWRS</sequence>
<dbReference type="GO" id="GO:0000785">
    <property type="term" value="C:chromatin"/>
    <property type="evidence" value="ECO:0007669"/>
    <property type="project" value="InterPro"/>
</dbReference>
<evidence type="ECO:0000256" key="1">
    <source>
        <dbReference type="ARBA" id="ARBA00004123"/>
    </source>
</evidence>
<protein>
    <submittedName>
        <fullName evidence="6">Uncharacterized protein</fullName>
    </submittedName>
</protein>
<dbReference type="Ensembl" id="ENSUMAT00000007317.1">
    <property type="protein sequence ID" value="ENSUMAP00000006072.1"/>
    <property type="gene ID" value="ENSUMAG00000004791.1"/>
</dbReference>
<proteinExistence type="inferred from homology"/>
<dbReference type="GO" id="GO:0005634">
    <property type="term" value="C:nucleus"/>
    <property type="evidence" value="ECO:0007669"/>
    <property type="project" value="UniProtKB-SubCell"/>
</dbReference>
<keyword evidence="4" id="KW-0539">Nucleus</keyword>
<keyword evidence="3" id="KW-0238">DNA-binding</keyword>
<feature type="compositionally biased region" description="Basic residues" evidence="5">
    <location>
        <begin position="70"/>
        <end position="81"/>
    </location>
</feature>
<accession>A0A452TDR3</accession>
<dbReference type="GO" id="GO:0031492">
    <property type="term" value="F:nucleosomal DNA binding"/>
    <property type="evidence" value="ECO:0007669"/>
    <property type="project" value="InterPro"/>
</dbReference>
<dbReference type="Pfam" id="PF01101">
    <property type="entry name" value="HMG14_17"/>
    <property type="match status" value="1"/>
</dbReference>